<dbReference type="InterPro" id="IPR000182">
    <property type="entry name" value="GNAT_dom"/>
</dbReference>
<gene>
    <name evidence="2" type="ORF">FHG71_07730</name>
</gene>
<dbReference type="Gene3D" id="3.40.630.30">
    <property type="match status" value="1"/>
</dbReference>
<dbReference type="Pfam" id="PF13508">
    <property type="entry name" value="Acetyltransf_7"/>
    <property type="match status" value="1"/>
</dbReference>
<sequence length="277" mass="30187">MQAEAPHLVRMGPEHLDGAMALSLAERWPHRREDWELILSQSQGVVAIDGQQVVATAIAIPFGSVATLGMILVDRRLRGRGLGRRVVEHAMAQLAPREWRLVATPEGLPLYRKLGFEPCGEVQQHQGLARAAPGHLPEDWAGNADAPDLAVLDEAATGMDRSWLMEALLRDGRALIQRERGEVVAFAAHRRFGRGDLVGPLVARSETEARAMLGMLLNVSAGRFLRVDLTDDGIGLSPFLTEHGLEPVGTGTMMRRGRAQPIRGAHHRYALVAQALG</sequence>
<dbReference type="Gene3D" id="3.40.630.90">
    <property type="match status" value="1"/>
</dbReference>
<keyword evidence="3" id="KW-1185">Reference proteome</keyword>
<dbReference type="GO" id="GO:0016747">
    <property type="term" value="F:acyltransferase activity, transferring groups other than amino-acyl groups"/>
    <property type="evidence" value="ECO:0007669"/>
    <property type="project" value="InterPro"/>
</dbReference>
<dbReference type="InterPro" id="IPR016181">
    <property type="entry name" value="Acyl_CoA_acyltransferase"/>
</dbReference>
<dbReference type="InterPro" id="IPR052729">
    <property type="entry name" value="Acyl/Acetyltrans_Enzymes"/>
</dbReference>
<dbReference type="InterPro" id="IPR041496">
    <property type="entry name" value="YitH/HolE_GNAT"/>
</dbReference>
<evidence type="ECO:0000313" key="3">
    <source>
        <dbReference type="Proteomes" id="UP000305709"/>
    </source>
</evidence>
<dbReference type="PANTHER" id="PTHR47237:SF2">
    <property type="entry name" value="BLL4206 PROTEIN"/>
    <property type="match status" value="1"/>
</dbReference>
<dbReference type="PROSITE" id="PS51186">
    <property type="entry name" value="GNAT"/>
    <property type="match status" value="1"/>
</dbReference>
<protein>
    <submittedName>
        <fullName evidence="2">GNAT family N-acetyltransferase</fullName>
    </submittedName>
</protein>
<reference evidence="2 3" key="1">
    <citation type="submission" date="2019-06" db="EMBL/GenBank/DDBJ databases">
        <authorList>
            <person name="Jiang L."/>
        </authorList>
    </citation>
    <scope>NUCLEOTIDE SEQUENCE [LARGE SCALE GENOMIC DNA]</scope>
    <source>
        <strain evidence="2 3">YIM 48858</strain>
    </source>
</reference>
<feature type="domain" description="N-acetyltransferase" evidence="1">
    <location>
        <begin position="6"/>
        <end position="139"/>
    </location>
</feature>
<dbReference type="Pfam" id="PF18014">
    <property type="entry name" value="Acetyltransf_18"/>
    <property type="match status" value="1"/>
</dbReference>
<dbReference type="EMBL" id="VDFV01000006">
    <property type="protein sequence ID" value="TNC72782.1"/>
    <property type="molecule type" value="Genomic_DNA"/>
</dbReference>
<keyword evidence="2" id="KW-0808">Transferase</keyword>
<proteinExistence type="predicted"/>
<dbReference type="OrthoDB" id="8453373at2"/>
<dbReference type="RefSeq" id="WP_139081055.1">
    <property type="nucleotide sequence ID" value="NZ_VDFV01000006.1"/>
</dbReference>
<dbReference type="SUPFAM" id="SSF55729">
    <property type="entry name" value="Acyl-CoA N-acyltransferases (Nat)"/>
    <property type="match status" value="1"/>
</dbReference>
<organism evidence="2 3">
    <name type="scientific">Rubellimicrobium roseum</name>
    <dbReference type="NCBI Taxonomy" id="687525"/>
    <lineage>
        <taxon>Bacteria</taxon>
        <taxon>Pseudomonadati</taxon>
        <taxon>Pseudomonadota</taxon>
        <taxon>Alphaproteobacteria</taxon>
        <taxon>Rhodobacterales</taxon>
        <taxon>Roseobacteraceae</taxon>
        <taxon>Rubellimicrobium</taxon>
    </lineage>
</organism>
<dbReference type="PANTHER" id="PTHR47237">
    <property type="entry name" value="SLL0310 PROTEIN"/>
    <property type="match status" value="1"/>
</dbReference>
<name>A0A5C4NF38_9RHOB</name>
<evidence type="ECO:0000259" key="1">
    <source>
        <dbReference type="PROSITE" id="PS51186"/>
    </source>
</evidence>
<comment type="caution">
    <text evidence="2">The sequence shown here is derived from an EMBL/GenBank/DDBJ whole genome shotgun (WGS) entry which is preliminary data.</text>
</comment>
<accession>A0A5C4NF38</accession>
<dbReference type="AlphaFoldDB" id="A0A5C4NF38"/>
<dbReference type="Proteomes" id="UP000305709">
    <property type="component" value="Unassembled WGS sequence"/>
</dbReference>
<evidence type="ECO:0000313" key="2">
    <source>
        <dbReference type="EMBL" id="TNC72782.1"/>
    </source>
</evidence>